<reference evidence="1" key="1">
    <citation type="submission" date="2020-07" db="EMBL/GenBank/DDBJ databases">
        <authorList>
            <person name="Nazaruddin N."/>
        </authorList>
    </citation>
    <scope>NUCLEOTIDE SEQUENCE</scope>
</reference>
<comment type="caution">
    <text evidence="1">The sequence shown here is derived from an EMBL/GenBank/DDBJ whole genome shotgun (WGS) entry which is preliminary data.</text>
</comment>
<dbReference type="OrthoDB" id="7698997at2759"/>
<evidence type="ECO:0000313" key="1">
    <source>
        <dbReference type="EMBL" id="CAD1472434.1"/>
    </source>
</evidence>
<dbReference type="AlphaFoldDB" id="A0A6V7GZP0"/>
<dbReference type="EMBL" id="CAJDYZ010005355">
    <property type="protein sequence ID" value="CAD1472434.1"/>
    <property type="molecule type" value="Genomic_DNA"/>
</dbReference>
<proteinExistence type="predicted"/>
<sequence>IRKLSLDIISTYWPSTQENTPDLLEFAIIKGLHKYHLLPIILRLLLITHPKYIQTEQTIYITI</sequence>
<keyword evidence="2" id="KW-1185">Reference proteome</keyword>
<name>A0A6V7GZP0_9HYME</name>
<feature type="non-terminal residue" evidence="1">
    <location>
        <position position="63"/>
    </location>
</feature>
<evidence type="ECO:0000313" key="2">
    <source>
        <dbReference type="Proteomes" id="UP000752696"/>
    </source>
</evidence>
<protein>
    <submittedName>
        <fullName evidence="1">Uncharacterized protein</fullName>
    </submittedName>
</protein>
<dbReference type="Proteomes" id="UP000752696">
    <property type="component" value="Unassembled WGS sequence"/>
</dbReference>
<organism evidence="1 2">
    <name type="scientific">Heterotrigona itama</name>
    <dbReference type="NCBI Taxonomy" id="395501"/>
    <lineage>
        <taxon>Eukaryota</taxon>
        <taxon>Metazoa</taxon>
        <taxon>Ecdysozoa</taxon>
        <taxon>Arthropoda</taxon>
        <taxon>Hexapoda</taxon>
        <taxon>Insecta</taxon>
        <taxon>Pterygota</taxon>
        <taxon>Neoptera</taxon>
        <taxon>Endopterygota</taxon>
        <taxon>Hymenoptera</taxon>
        <taxon>Apocrita</taxon>
        <taxon>Aculeata</taxon>
        <taxon>Apoidea</taxon>
        <taxon>Anthophila</taxon>
        <taxon>Apidae</taxon>
        <taxon>Heterotrigona</taxon>
    </lineage>
</organism>
<feature type="non-terminal residue" evidence="1">
    <location>
        <position position="1"/>
    </location>
</feature>
<accession>A0A6V7GZP0</accession>
<gene>
    <name evidence="1" type="ORF">MHI_LOCUS297985</name>
</gene>